<organism evidence="1 2">
    <name type="scientific">Bradyrhizobium sediminis</name>
    <dbReference type="NCBI Taxonomy" id="2840469"/>
    <lineage>
        <taxon>Bacteria</taxon>
        <taxon>Pseudomonadati</taxon>
        <taxon>Pseudomonadota</taxon>
        <taxon>Alphaproteobacteria</taxon>
        <taxon>Hyphomicrobiales</taxon>
        <taxon>Nitrobacteraceae</taxon>
        <taxon>Bradyrhizobium</taxon>
    </lineage>
</organism>
<dbReference type="RefSeq" id="WP_215602181.1">
    <property type="nucleotide sequence ID" value="NZ_CP076136.1"/>
</dbReference>
<evidence type="ECO:0000313" key="2">
    <source>
        <dbReference type="Proteomes" id="UP000676951"/>
    </source>
</evidence>
<evidence type="ECO:0000313" key="1">
    <source>
        <dbReference type="EMBL" id="QWG21458.1"/>
    </source>
</evidence>
<accession>A0A975NU74</accession>
<dbReference type="Proteomes" id="UP000676951">
    <property type="component" value="Chromosome"/>
</dbReference>
<proteinExistence type="predicted"/>
<dbReference type="EMBL" id="CP076136">
    <property type="protein sequence ID" value="QWG21458.1"/>
    <property type="molecule type" value="Genomic_DNA"/>
</dbReference>
<dbReference type="AlphaFoldDB" id="A0A975NU74"/>
<protein>
    <submittedName>
        <fullName evidence="1">Uncharacterized protein</fullName>
    </submittedName>
</protein>
<reference evidence="1 2" key="1">
    <citation type="submission" date="2021-06" db="EMBL/GenBank/DDBJ databases">
        <title>Bradyrhizobium sp. S2-11-4 Genome sequencing.</title>
        <authorList>
            <person name="Jin L."/>
        </authorList>
    </citation>
    <scope>NUCLEOTIDE SEQUENCE [LARGE SCALE GENOMIC DNA]</scope>
    <source>
        <strain evidence="1 2">S2-11-4</strain>
    </source>
</reference>
<name>A0A975NU74_9BRAD</name>
<sequence length="157" mass="17447">MSQEAAIEGYTALVQWLRENKLEWLAEQIEEEAALGKTEPERIAISEIDAPRTAIAARSTSPVMKQQSAEFLVRVDYSPYEKFNIALDAIRAVVIGAVKIQDALANALPIDGGEIRFVPGETGDTEHQYRLSDLTTQRAAIDEVEPLLKQLTEDVHK</sequence>
<keyword evidence="2" id="KW-1185">Reference proteome</keyword>
<gene>
    <name evidence="1" type="ORF">KMZ93_15705</name>
</gene>